<evidence type="ECO:0000313" key="2">
    <source>
        <dbReference type="EMBL" id="TDK27246.1"/>
    </source>
</evidence>
<keyword evidence="1" id="KW-0472">Membrane</keyword>
<keyword evidence="3" id="KW-1185">Reference proteome</keyword>
<dbReference type="AlphaFoldDB" id="A0A4R5U0Y8"/>
<proteinExistence type="predicted"/>
<evidence type="ECO:0000256" key="1">
    <source>
        <dbReference type="SAM" id="Phobius"/>
    </source>
</evidence>
<dbReference type="RefSeq" id="WP_133320746.1">
    <property type="nucleotide sequence ID" value="NZ_SMTF01000002.1"/>
</dbReference>
<dbReference type="EMBL" id="SMTF01000002">
    <property type="protein sequence ID" value="TDK27246.1"/>
    <property type="molecule type" value="Genomic_DNA"/>
</dbReference>
<feature type="transmembrane region" description="Helical" evidence="1">
    <location>
        <begin position="34"/>
        <end position="64"/>
    </location>
</feature>
<name>A0A4R5U0Y8_9GAMM</name>
<gene>
    <name evidence="2" type="ORF">E2F46_03315</name>
</gene>
<reference evidence="2 3" key="1">
    <citation type="submission" date="2019-03" db="EMBL/GenBank/DDBJ databases">
        <title>Luteimonas zhaokaii sp.nov., isolated from the rectal contents of Plateau pika in Yushu, Qinghai Province, China.</title>
        <authorList>
            <person name="Zhang G."/>
        </authorList>
    </citation>
    <scope>NUCLEOTIDE SEQUENCE [LARGE SCALE GENOMIC DNA]</scope>
    <source>
        <strain evidence="2 3">B9</strain>
    </source>
</reference>
<dbReference type="Proteomes" id="UP000294796">
    <property type="component" value="Unassembled WGS sequence"/>
</dbReference>
<organism evidence="2 3">
    <name type="scientific">Luteimonas aestuarii</name>
    <dbReference type="NCBI Taxonomy" id="453837"/>
    <lineage>
        <taxon>Bacteria</taxon>
        <taxon>Pseudomonadati</taxon>
        <taxon>Pseudomonadota</taxon>
        <taxon>Gammaproteobacteria</taxon>
        <taxon>Lysobacterales</taxon>
        <taxon>Lysobacteraceae</taxon>
        <taxon>Luteimonas</taxon>
    </lineage>
</organism>
<accession>A0A4R5U0Y8</accession>
<evidence type="ECO:0000313" key="3">
    <source>
        <dbReference type="Proteomes" id="UP000294796"/>
    </source>
</evidence>
<keyword evidence="1" id="KW-0812">Transmembrane</keyword>
<comment type="caution">
    <text evidence="2">The sequence shown here is derived from an EMBL/GenBank/DDBJ whole genome shotgun (WGS) entry which is preliminary data.</text>
</comment>
<protein>
    <submittedName>
        <fullName evidence="2">Uncharacterized protein</fullName>
    </submittedName>
</protein>
<keyword evidence="1" id="KW-1133">Transmembrane helix</keyword>
<sequence length="99" mass="10856">MTQAFFHGFRARFAASPLGNAFAPRKPRNPLLRVAFGLLGVALLLVLLVVGLVVGTLMIGFALLRRLLGRSARPGAIKRDDAFDAEYRVVRKGDQPLLR</sequence>